<accession>A0A2I2EZY0</accession>
<dbReference type="InterPro" id="IPR036188">
    <property type="entry name" value="FAD/NAD-bd_sf"/>
</dbReference>
<dbReference type="RefSeq" id="XP_024667963.1">
    <property type="nucleotide sequence ID" value="XM_024814330.1"/>
</dbReference>
<keyword evidence="2" id="KW-0560">Oxidoreductase</keyword>
<gene>
    <name evidence="6" type="ORF">BDW47DRAFT_113132</name>
</gene>
<sequence length="70" mass="7328">MQFDCATDLSHSNGCSSGTLPERLPQTGISVLIVGGGVAGLLAALECWRKGHDVRILEKSLSRTLSGTCL</sequence>
<evidence type="ECO:0000256" key="1">
    <source>
        <dbReference type="ARBA" id="ARBA00022630"/>
    </source>
</evidence>
<keyword evidence="7" id="KW-1185">Reference proteome</keyword>
<feature type="region of interest" description="Disordered" evidence="3">
    <location>
        <begin position="1"/>
        <end position="23"/>
    </location>
</feature>
<protein>
    <recommendedName>
        <fullName evidence="5">FAD-dependent oxidoreductase 2 FAD-binding domain-containing protein</fullName>
    </recommendedName>
</protein>
<dbReference type="AlphaFoldDB" id="A0A2I2EZY0"/>
<dbReference type="Proteomes" id="UP000234585">
    <property type="component" value="Unassembled WGS sequence"/>
</dbReference>
<evidence type="ECO:0000256" key="2">
    <source>
        <dbReference type="ARBA" id="ARBA00023002"/>
    </source>
</evidence>
<dbReference type="STRING" id="41067.A0A2I2EZY0"/>
<dbReference type="SUPFAM" id="SSF51971">
    <property type="entry name" value="Nucleotide-binding domain"/>
    <property type="match status" value="1"/>
</dbReference>
<keyword evidence="4" id="KW-0812">Transmembrane</keyword>
<reference evidence="6 7" key="1">
    <citation type="submission" date="2017-12" db="EMBL/GenBank/DDBJ databases">
        <authorList>
            <consortium name="DOE Joint Genome Institute"/>
            <person name="Haridas S."/>
            <person name="Kjaerbolling I."/>
            <person name="Vesth T.C."/>
            <person name="Frisvad J.C."/>
            <person name="Nybo J.L."/>
            <person name="Theobald S."/>
            <person name="Kuo A."/>
            <person name="Bowyer P."/>
            <person name="Matsuda Y."/>
            <person name="Mondo S."/>
            <person name="Lyhne E.K."/>
            <person name="Kogle M.E."/>
            <person name="Clum A."/>
            <person name="Lipzen A."/>
            <person name="Salamov A."/>
            <person name="Ngan C.Y."/>
            <person name="Daum C."/>
            <person name="Chiniquy J."/>
            <person name="Barry K."/>
            <person name="LaButti K."/>
            <person name="Simmons B.A."/>
            <person name="Magnuson J.K."/>
            <person name="Mortensen U.H."/>
            <person name="Larsen T.O."/>
            <person name="Grigoriev I.V."/>
            <person name="Baker S.E."/>
            <person name="Andersen M.R."/>
            <person name="Nordberg H.P."/>
            <person name="Cantor M.N."/>
            <person name="Hua S.X."/>
        </authorList>
    </citation>
    <scope>NUCLEOTIDE SEQUENCE [LARGE SCALE GENOMIC DNA]</scope>
    <source>
        <strain evidence="6 7">CBS 102.13</strain>
    </source>
</reference>
<feature type="transmembrane region" description="Helical" evidence="4">
    <location>
        <begin position="27"/>
        <end position="45"/>
    </location>
</feature>
<dbReference type="GO" id="GO:0016491">
    <property type="term" value="F:oxidoreductase activity"/>
    <property type="evidence" value="ECO:0007669"/>
    <property type="project" value="UniProtKB-KW"/>
</dbReference>
<name>A0A2I2EZY0_ASPCN</name>
<keyword evidence="1" id="KW-0285">Flavoprotein</keyword>
<keyword evidence="4" id="KW-0472">Membrane</keyword>
<evidence type="ECO:0000259" key="5">
    <source>
        <dbReference type="Pfam" id="PF00890"/>
    </source>
</evidence>
<dbReference type="GeneID" id="36521490"/>
<evidence type="ECO:0000256" key="4">
    <source>
        <dbReference type="SAM" id="Phobius"/>
    </source>
</evidence>
<feature type="compositionally biased region" description="Polar residues" evidence="3">
    <location>
        <begin position="9"/>
        <end position="19"/>
    </location>
</feature>
<evidence type="ECO:0000256" key="3">
    <source>
        <dbReference type="SAM" id="MobiDB-lite"/>
    </source>
</evidence>
<evidence type="ECO:0000313" key="6">
    <source>
        <dbReference type="EMBL" id="PLB33951.1"/>
    </source>
</evidence>
<feature type="domain" description="FAD-dependent oxidoreductase 2 FAD-binding" evidence="5">
    <location>
        <begin position="31"/>
        <end position="60"/>
    </location>
</feature>
<dbReference type="InterPro" id="IPR003953">
    <property type="entry name" value="FAD-dep_OxRdtase_2_FAD-bd"/>
</dbReference>
<dbReference type="Gene3D" id="3.50.50.60">
    <property type="entry name" value="FAD/NAD(P)-binding domain"/>
    <property type="match status" value="1"/>
</dbReference>
<dbReference type="OrthoDB" id="16820at2759"/>
<evidence type="ECO:0000313" key="7">
    <source>
        <dbReference type="Proteomes" id="UP000234585"/>
    </source>
</evidence>
<dbReference type="EMBL" id="KZ559190">
    <property type="protein sequence ID" value="PLB33951.1"/>
    <property type="molecule type" value="Genomic_DNA"/>
</dbReference>
<organism evidence="6 7">
    <name type="scientific">Aspergillus candidus</name>
    <dbReference type="NCBI Taxonomy" id="41067"/>
    <lineage>
        <taxon>Eukaryota</taxon>
        <taxon>Fungi</taxon>
        <taxon>Dikarya</taxon>
        <taxon>Ascomycota</taxon>
        <taxon>Pezizomycotina</taxon>
        <taxon>Eurotiomycetes</taxon>
        <taxon>Eurotiomycetidae</taxon>
        <taxon>Eurotiales</taxon>
        <taxon>Aspergillaceae</taxon>
        <taxon>Aspergillus</taxon>
        <taxon>Aspergillus subgen. Circumdati</taxon>
    </lineage>
</organism>
<proteinExistence type="predicted"/>
<keyword evidence="4" id="KW-1133">Transmembrane helix</keyword>
<dbReference type="Pfam" id="PF00890">
    <property type="entry name" value="FAD_binding_2"/>
    <property type="match status" value="1"/>
</dbReference>